<dbReference type="AlphaFoldDB" id="A0A7S0LTC9"/>
<evidence type="ECO:0000259" key="2">
    <source>
        <dbReference type="PROSITE" id="PS50076"/>
    </source>
</evidence>
<dbReference type="PANTHER" id="PTHR43908">
    <property type="entry name" value="AT29763P-RELATED"/>
    <property type="match status" value="1"/>
</dbReference>
<dbReference type="SMART" id="SM00271">
    <property type="entry name" value="DnaJ"/>
    <property type="match status" value="1"/>
</dbReference>
<evidence type="ECO:0000256" key="1">
    <source>
        <dbReference type="SAM" id="SignalP"/>
    </source>
</evidence>
<dbReference type="Gene3D" id="1.10.287.110">
    <property type="entry name" value="DnaJ domain"/>
    <property type="match status" value="1"/>
</dbReference>
<dbReference type="InterPro" id="IPR001623">
    <property type="entry name" value="DnaJ_domain"/>
</dbReference>
<dbReference type="Pfam" id="PF00226">
    <property type="entry name" value="DnaJ"/>
    <property type="match status" value="1"/>
</dbReference>
<dbReference type="SUPFAM" id="SSF46565">
    <property type="entry name" value="Chaperone J-domain"/>
    <property type="match status" value="1"/>
</dbReference>
<feature type="domain" description="J" evidence="2">
    <location>
        <begin position="165"/>
        <end position="229"/>
    </location>
</feature>
<proteinExistence type="predicted"/>
<dbReference type="InterPro" id="IPR051100">
    <property type="entry name" value="DnaJ_subfamily_B/C"/>
</dbReference>
<dbReference type="GO" id="GO:0030544">
    <property type="term" value="F:Hsp70 protein binding"/>
    <property type="evidence" value="ECO:0007669"/>
    <property type="project" value="TreeGrafter"/>
</dbReference>
<dbReference type="PRINTS" id="PR00625">
    <property type="entry name" value="JDOMAIN"/>
</dbReference>
<organism evidence="3">
    <name type="scientific">Coccolithus braarudii</name>
    <dbReference type="NCBI Taxonomy" id="221442"/>
    <lineage>
        <taxon>Eukaryota</taxon>
        <taxon>Haptista</taxon>
        <taxon>Haptophyta</taxon>
        <taxon>Prymnesiophyceae</taxon>
        <taxon>Coccolithales</taxon>
        <taxon>Coccolithaceae</taxon>
        <taxon>Coccolithus</taxon>
    </lineage>
</organism>
<gene>
    <name evidence="3" type="ORF">CPEL01642_LOCUS24593</name>
</gene>
<name>A0A7S0LTC9_9EUKA</name>
<keyword evidence="1" id="KW-0732">Signal</keyword>
<feature type="chain" id="PRO_5031254521" description="J domain-containing protein" evidence="1">
    <location>
        <begin position="18"/>
        <end position="283"/>
    </location>
</feature>
<reference evidence="3" key="1">
    <citation type="submission" date="2021-01" db="EMBL/GenBank/DDBJ databases">
        <authorList>
            <person name="Corre E."/>
            <person name="Pelletier E."/>
            <person name="Niang G."/>
            <person name="Scheremetjew M."/>
            <person name="Finn R."/>
            <person name="Kale V."/>
            <person name="Holt S."/>
            <person name="Cochrane G."/>
            <person name="Meng A."/>
            <person name="Brown T."/>
            <person name="Cohen L."/>
        </authorList>
    </citation>
    <scope>NUCLEOTIDE SEQUENCE</scope>
    <source>
        <strain evidence="3">PLY182g</strain>
    </source>
</reference>
<dbReference type="InterPro" id="IPR036869">
    <property type="entry name" value="J_dom_sf"/>
</dbReference>
<dbReference type="CDD" id="cd06257">
    <property type="entry name" value="DnaJ"/>
    <property type="match status" value="1"/>
</dbReference>
<dbReference type="PROSITE" id="PS50076">
    <property type="entry name" value="DNAJ_2"/>
    <property type="match status" value="1"/>
</dbReference>
<dbReference type="GO" id="GO:0071218">
    <property type="term" value="P:cellular response to misfolded protein"/>
    <property type="evidence" value="ECO:0007669"/>
    <property type="project" value="TreeGrafter"/>
</dbReference>
<feature type="signal peptide" evidence="1">
    <location>
        <begin position="1"/>
        <end position="17"/>
    </location>
</feature>
<sequence>MSLPLLHSLLAIGLTHSASNHTHGRDSNGTPTLLATNTIWPTNGTSNTSRKHNDTMMHLHEFFENAASRTKARARSYGDWAAQAAHRAGASVLFGSRAASRAATTWLKETAIRATEDISVWTRQNVEAVGDAGQEMFKSSLRRGRAWIRRSRAVSRVLRRAKHQQWYELLQVRRRATKKQLKDAYRRLAKRVHPDKTHDERAEVAFQALRDAVDLLSDERKRKQFDDELAKQDLLVRRRRQQRLELARRVGAQGLQRLCAWTWLHRQWTMPVLGILAIRVLVV</sequence>
<dbReference type="GO" id="GO:0005789">
    <property type="term" value="C:endoplasmic reticulum membrane"/>
    <property type="evidence" value="ECO:0007669"/>
    <property type="project" value="TreeGrafter"/>
</dbReference>
<dbReference type="PANTHER" id="PTHR43908:SF3">
    <property type="entry name" value="AT29763P-RELATED"/>
    <property type="match status" value="1"/>
</dbReference>
<evidence type="ECO:0000313" key="3">
    <source>
        <dbReference type="EMBL" id="CAD8621210.1"/>
    </source>
</evidence>
<protein>
    <recommendedName>
        <fullName evidence="2">J domain-containing protein</fullName>
    </recommendedName>
</protein>
<dbReference type="EMBL" id="HBEY01051169">
    <property type="protein sequence ID" value="CAD8621210.1"/>
    <property type="molecule type" value="Transcribed_RNA"/>
</dbReference>
<accession>A0A7S0LTC9</accession>